<protein>
    <submittedName>
        <fullName evidence="2">Uncharacterized protein</fullName>
    </submittedName>
</protein>
<name>A0ABN8M9Q7_9CNID</name>
<evidence type="ECO:0000313" key="2">
    <source>
        <dbReference type="EMBL" id="CAH3024487.1"/>
    </source>
</evidence>
<comment type="caution">
    <text evidence="2">The sequence shown here is derived from an EMBL/GenBank/DDBJ whole genome shotgun (WGS) entry which is preliminary data.</text>
</comment>
<evidence type="ECO:0000256" key="1">
    <source>
        <dbReference type="SAM" id="MobiDB-lite"/>
    </source>
</evidence>
<reference evidence="2 3" key="1">
    <citation type="submission" date="2022-05" db="EMBL/GenBank/DDBJ databases">
        <authorList>
            <consortium name="Genoscope - CEA"/>
            <person name="William W."/>
        </authorList>
    </citation>
    <scope>NUCLEOTIDE SEQUENCE [LARGE SCALE GENOMIC DNA]</scope>
</reference>
<proteinExistence type="predicted"/>
<gene>
    <name evidence="2" type="ORF">PEVE_00023056</name>
</gene>
<evidence type="ECO:0000313" key="3">
    <source>
        <dbReference type="Proteomes" id="UP001159427"/>
    </source>
</evidence>
<organism evidence="2 3">
    <name type="scientific">Porites evermanni</name>
    <dbReference type="NCBI Taxonomy" id="104178"/>
    <lineage>
        <taxon>Eukaryota</taxon>
        <taxon>Metazoa</taxon>
        <taxon>Cnidaria</taxon>
        <taxon>Anthozoa</taxon>
        <taxon>Hexacorallia</taxon>
        <taxon>Scleractinia</taxon>
        <taxon>Fungiina</taxon>
        <taxon>Poritidae</taxon>
        <taxon>Porites</taxon>
    </lineage>
</organism>
<keyword evidence="3" id="KW-1185">Reference proteome</keyword>
<dbReference type="Proteomes" id="UP001159427">
    <property type="component" value="Unassembled WGS sequence"/>
</dbReference>
<accession>A0ABN8M9Q7</accession>
<feature type="region of interest" description="Disordered" evidence="1">
    <location>
        <begin position="1"/>
        <end position="35"/>
    </location>
</feature>
<sequence>MPSNVTDTSSTKTMEEHEGPSTSTPSEENKDEDDDTGVEYTLQENFFTSANPTTDRHRWLIAFYNHLNLPDGERKARNRLQHAAHIKTILEDLDPHGSDLEVLSRGEGYIVWTDWVDLKMHILKTGTINAYLGMYQKFLTFVVEERVARNEFFCNVIPKLKGWRRTVDIDLCPQRTQHILDECDNRLTSDDVENFCQTKQVREAKVILESATESQFLSERQLTDARDYLITLITFKTGRTAVCVITNQCARTPNVVIT</sequence>
<dbReference type="EMBL" id="CALNXI010000306">
    <property type="protein sequence ID" value="CAH3024487.1"/>
    <property type="molecule type" value="Genomic_DNA"/>
</dbReference>
<feature type="compositionally biased region" description="Polar residues" evidence="1">
    <location>
        <begin position="1"/>
        <end position="12"/>
    </location>
</feature>